<feature type="compositionally biased region" description="Basic and acidic residues" evidence="1">
    <location>
        <begin position="324"/>
        <end position="333"/>
    </location>
</feature>
<proteinExistence type="predicted"/>
<feature type="region of interest" description="Disordered" evidence="1">
    <location>
        <begin position="27"/>
        <end position="49"/>
    </location>
</feature>
<organism evidence="2 3">
    <name type="scientific">Marasmiellus scandens</name>
    <dbReference type="NCBI Taxonomy" id="2682957"/>
    <lineage>
        <taxon>Eukaryota</taxon>
        <taxon>Fungi</taxon>
        <taxon>Dikarya</taxon>
        <taxon>Basidiomycota</taxon>
        <taxon>Agaricomycotina</taxon>
        <taxon>Agaricomycetes</taxon>
        <taxon>Agaricomycetidae</taxon>
        <taxon>Agaricales</taxon>
        <taxon>Marasmiineae</taxon>
        <taxon>Omphalotaceae</taxon>
        <taxon>Marasmiellus</taxon>
    </lineage>
</organism>
<evidence type="ECO:0000313" key="2">
    <source>
        <dbReference type="EMBL" id="KAK7450517.1"/>
    </source>
</evidence>
<keyword evidence="3" id="KW-1185">Reference proteome</keyword>
<name>A0ABR1J4F0_9AGAR</name>
<gene>
    <name evidence="2" type="ORF">VKT23_012826</name>
</gene>
<comment type="caution">
    <text evidence="2">The sequence shown here is derived from an EMBL/GenBank/DDBJ whole genome shotgun (WGS) entry which is preliminary data.</text>
</comment>
<accession>A0ABR1J4F0</accession>
<dbReference type="EMBL" id="JBANRG010000033">
    <property type="protein sequence ID" value="KAK7450517.1"/>
    <property type="molecule type" value="Genomic_DNA"/>
</dbReference>
<feature type="region of interest" description="Disordered" evidence="1">
    <location>
        <begin position="265"/>
        <end position="352"/>
    </location>
</feature>
<feature type="region of interest" description="Disordered" evidence="1">
    <location>
        <begin position="173"/>
        <end position="223"/>
    </location>
</feature>
<protein>
    <submittedName>
        <fullName evidence="2">Uncharacterized protein</fullName>
    </submittedName>
</protein>
<dbReference type="Proteomes" id="UP001498398">
    <property type="component" value="Unassembled WGS sequence"/>
</dbReference>
<sequence>MKGYEKFREHVTRLFIDLLESEDGDLRLDDEDLDGNRDPPKLPQPCPNNKKDLVKLMTKYLSDVAKWQGGFKTKRSVPWSKLGSLPRGTLLTTESVPSHVNLGQTNVVQGDAWVDWYQHILQRENNGHVPAICWTAEALKKPFERGATKTVFQSAGLGPDDDENDDWSRELDKLQPFSDGKNENLDVPMGDSSQTSVPTDQPVIDPHLQDPQASEQNENLDVPMGDSSQTFVPTDQPVIDPHLQDPQASEQCQHHQSTLGLDCVMGDESPGPLVPTTHPSDPEHVPLIPESRRSLMGRKDKPGWPAKSNASVARGSNRKKSEARKRDAQEARGEITSVVVGPSKRTRREPVEGSPALITNRVAVVNWSFTGLLWSLDLDAGGAKDVHDSVPSSLRGDFKNVMKKFLTIDNAVSSRYGLISDSSFRLPELEGSPPVVLRWVRHFNDHLPNLPPFPVDDSMLTADSIQSITQWLLALPLAALDTISDENLLDIPWFRPRGQGLAHVMWGFSLWARSFDSKIKRFDVPESFGLFVSRLHKLLSRLQVPKKRDQCSAVYHTFHTGSTISPVSLLSVVSV</sequence>
<feature type="compositionally biased region" description="Basic and acidic residues" evidence="1">
    <location>
        <begin position="280"/>
        <end position="302"/>
    </location>
</feature>
<reference evidence="2 3" key="1">
    <citation type="submission" date="2024-01" db="EMBL/GenBank/DDBJ databases">
        <title>A draft genome for the cacao thread blight pathogen Marasmiellus scandens.</title>
        <authorList>
            <person name="Baruah I.K."/>
            <person name="Leung J."/>
            <person name="Bukari Y."/>
            <person name="Amoako-Attah I."/>
            <person name="Meinhardt L.W."/>
            <person name="Bailey B.A."/>
            <person name="Cohen S.P."/>
        </authorList>
    </citation>
    <scope>NUCLEOTIDE SEQUENCE [LARGE SCALE GENOMIC DNA]</scope>
    <source>
        <strain evidence="2 3">GH-19</strain>
    </source>
</reference>
<evidence type="ECO:0000256" key="1">
    <source>
        <dbReference type="SAM" id="MobiDB-lite"/>
    </source>
</evidence>
<evidence type="ECO:0000313" key="3">
    <source>
        <dbReference type="Proteomes" id="UP001498398"/>
    </source>
</evidence>